<dbReference type="EMBL" id="RCHU02000008">
    <property type="protein sequence ID" value="KAL3582062.1"/>
    <property type="molecule type" value="Genomic_DNA"/>
</dbReference>
<proteinExistence type="predicted"/>
<evidence type="ECO:0000313" key="1">
    <source>
        <dbReference type="EMBL" id="KAL3582062.1"/>
    </source>
</evidence>
<protein>
    <submittedName>
        <fullName evidence="1">Uncharacterized protein</fullName>
    </submittedName>
</protein>
<name>A0ACC4BUF7_POPAL</name>
<keyword evidence="2" id="KW-1185">Reference proteome</keyword>
<sequence length="92" mass="10519">MPYRGVLLFELDSHCSAMVVAGNVNDRRIRIREEVAVPPPNPKALNWFCSLPESDGVFPRFFLSKEPEDASRKPLYLHTTLGVFWDWSGDLL</sequence>
<comment type="caution">
    <text evidence="1">The sequence shown here is derived from an EMBL/GenBank/DDBJ whole genome shotgun (WGS) entry which is preliminary data.</text>
</comment>
<organism evidence="1 2">
    <name type="scientific">Populus alba</name>
    <name type="common">White poplar</name>
    <dbReference type="NCBI Taxonomy" id="43335"/>
    <lineage>
        <taxon>Eukaryota</taxon>
        <taxon>Viridiplantae</taxon>
        <taxon>Streptophyta</taxon>
        <taxon>Embryophyta</taxon>
        <taxon>Tracheophyta</taxon>
        <taxon>Spermatophyta</taxon>
        <taxon>Magnoliopsida</taxon>
        <taxon>eudicotyledons</taxon>
        <taxon>Gunneridae</taxon>
        <taxon>Pentapetalae</taxon>
        <taxon>rosids</taxon>
        <taxon>fabids</taxon>
        <taxon>Malpighiales</taxon>
        <taxon>Salicaceae</taxon>
        <taxon>Saliceae</taxon>
        <taxon>Populus</taxon>
    </lineage>
</organism>
<evidence type="ECO:0000313" key="2">
    <source>
        <dbReference type="Proteomes" id="UP000309997"/>
    </source>
</evidence>
<reference evidence="1 2" key="1">
    <citation type="journal article" date="2024" name="Plant Biotechnol. J.">
        <title>Genome and CRISPR/Cas9 system of a widespread forest tree (Populus alba) in the world.</title>
        <authorList>
            <person name="Liu Y.J."/>
            <person name="Jiang P.F."/>
            <person name="Han X.M."/>
            <person name="Li X.Y."/>
            <person name="Wang H.M."/>
            <person name="Wang Y.J."/>
            <person name="Wang X.X."/>
            <person name="Zeng Q.Y."/>
        </authorList>
    </citation>
    <scope>NUCLEOTIDE SEQUENCE [LARGE SCALE GENOMIC DNA]</scope>
    <source>
        <strain evidence="2">cv. PAL-ZL1</strain>
    </source>
</reference>
<accession>A0ACC4BUF7</accession>
<gene>
    <name evidence="1" type="ORF">D5086_016394</name>
</gene>
<dbReference type="Proteomes" id="UP000309997">
    <property type="component" value="Unassembled WGS sequence"/>
</dbReference>